<protein>
    <submittedName>
        <fullName evidence="3">Uncharacterized protein</fullName>
    </submittedName>
</protein>
<dbReference type="EMBL" id="CAJNOQ010000609">
    <property type="protein sequence ID" value="CAF0820188.1"/>
    <property type="molecule type" value="Genomic_DNA"/>
</dbReference>
<dbReference type="EMBL" id="CAJOBC010000610">
    <property type="protein sequence ID" value="CAF3606650.1"/>
    <property type="molecule type" value="Genomic_DNA"/>
</dbReference>
<sequence length="289" mass="33743">MTTDIMIYYKKKHTPPPSVLLLTVPSDTMSRQKHLHDDLRSRNRLLRRQARQPPATTLDIQPKHNTDVENYLSNAQTYNWQRQEAKASVINMAADIVYKNTYMNDSDPRSKSSASGDRSPRRSNDVSAFPRLKTAPNNLSKFITPSSKPVPVLTRGNTSDSFHSDRVQYRTIYDYIRESIRSVVQQRNLKQYNFSTRIKRPQNEDIFLRRALDKRNHYQYNKNDDEHSSSTTATYFSNELKSPQSFVNYVNHSREKTSLTEQTSKSDYYRNTSNVYSETEQIEQKPINS</sequence>
<gene>
    <name evidence="3" type="ORF">GPM918_LOCUS4504</name>
    <name evidence="2" type="ORF">OVA965_LOCUS493</name>
    <name evidence="5" type="ORF">SRO942_LOCUS4509</name>
    <name evidence="4" type="ORF">TMI583_LOCUS493</name>
</gene>
<evidence type="ECO:0000313" key="3">
    <source>
        <dbReference type="EMBL" id="CAF0820188.1"/>
    </source>
</evidence>
<evidence type="ECO:0000256" key="1">
    <source>
        <dbReference type="SAM" id="MobiDB-lite"/>
    </source>
</evidence>
<feature type="region of interest" description="Disordered" evidence="1">
    <location>
        <begin position="102"/>
        <end position="130"/>
    </location>
</feature>
<comment type="caution">
    <text evidence="3">The sequence shown here is derived from an EMBL/GenBank/DDBJ whole genome shotgun (WGS) entry which is preliminary data.</text>
</comment>
<evidence type="ECO:0000313" key="5">
    <source>
        <dbReference type="EMBL" id="CAF3606650.1"/>
    </source>
</evidence>
<accession>A0A813TW39</accession>
<dbReference type="Proteomes" id="UP000677228">
    <property type="component" value="Unassembled WGS sequence"/>
</dbReference>
<keyword evidence="6" id="KW-1185">Reference proteome</keyword>
<dbReference type="AlphaFoldDB" id="A0A813TW39"/>
<evidence type="ECO:0000313" key="6">
    <source>
        <dbReference type="Proteomes" id="UP000663829"/>
    </source>
</evidence>
<dbReference type="EMBL" id="CAJNOK010000068">
    <property type="protein sequence ID" value="CAF0726845.1"/>
    <property type="molecule type" value="Genomic_DNA"/>
</dbReference>
<dbReference type="Proteomes" id="UP000681722">
    <property type="component" value="Unassembled WGS sequence"/>
</dbReference>
<dbReference type="Proteomes" id="UP000682733">
    <property type="component" value="Unassembled WGS sequence"/>
</dbReference>
<dbReference type="OrthoDB" id="10033338at2759"/>
<organism evidence="3 6">
    <name type="scientific">Didymodactylos carnosus</name>
    <dbReference type="NCBI Taxonomy" id="1234261"/>
    <lineage>
        <taxon>Eukaryota</taxon>
        <taxon>Metazoa</taxon>
        <taxon>Spiralia</taxon>
        <taxon>Gnathifera</taxon>
        <taxon>Rotifera</taxon>
        <taxon>Eurotatoria</taxon>
        <taxon>Bdelloidea</taxon>
        <taxon>Philodinida</taxon>
        <taxon>Philodinidae</taxon>
        <taxon>Didymodactylos</taxon>
    </lineage>
</organism>
<proteinExistence type="predicted"/>
<dbReference type="Proteomes" id="UP000663829">
    <property type="component" value="Unassembled WGS sequence"/>
</dbReference>
<dbReference type="EMBL" id="CAJOBA010000068">
    <property type="protein sequence ID" value="CAF3500586.1"/>
    <property type="molecule type" value="Genomic_DNA"/>
</dbReference>
<evidence type="ECO:0000313" key="2">
    <source>
        <dbReference type="EMBL" id="CAF0726845.1"/>
    </source>
</evidence>
<reference evidence="3" key="1">
    <citation type="submission" date="2021-02" db="EMBL/GenBank/DDBJ databases">
        <authorList>
            <person name="Nowell W R."/>
        </authorList>
    </citation>
    <scope>NUCLEOTIDE SEQUENCE</scope>
</reference>
<evidence type="ECO:0000313" key="4">
    <source>
        <dbReference type="EMBL" id="CAF3500586.1"/>
    </source>
</evidence>
<name>A0A813TW39_9BILA</name>